<dbReference type="OrthoDB" id="9796962at2"/>
<dbReference type="RefSeq" id="WP_109759083.1">
    <property type="nucleotide sequence ID" value="NZ_CP034588.1"/>
</dbReference>
<evidence type="ECO:0000313" key="2">
    <source>
        <dbReference type="EMBL" id="PWK56388.1"/>
    </source>
</evidence>
<reference evidence="2 3" key="1">
    <citation type="submission" date="2018-05" db="EMBL/GenBank/DDBJ databases">
        <title>Genomic Encyclopedia of Type Strains, Phase IV (KMG-IV): sequencing the most valuable type-strain genomes for metagenomic binning, comparative biology and taxonomic classification.</title>
        <authorList>
            <person name="Goeker M."/>
        </authorList>
    </citation>
    <scope>NUCLEOTIDE SEQUENCE [LARGE SCALE GENOMIC DNA]</scope>
    <source>
        <strain evidence="2 3">DSM 103371</strain>
    </source>
</reference>
<keyword evidence="3" id="KW-1185">Reference proteome</keyword>
<dbReference type="AlphaFoldDB" id="A0A316G6G1"/>
<dbReference type="PANTHER" id="PTHR36302:SF1">
    <property type="entry name" value="COPPER CHAPERONE PCU(A)C"/>
    <property type="match status" value="1"/>
</dbReference>
<dbReference type="EMBL" id="QGGV01000004">
    <property type="protein sequence ID" value="PWK56388.1"/>
    <property type="molecule type" value="Genomic_DNA"/>
</dbReference>
<name>A0A316G6G1_9RHOB</name>
<dbReference type="InterPro" id="IPR007410">
    <property type="entry name" value="LpqE-like"/>
</dbReference>
<dbReference type="Proteomes" id="UP000245390">
    <property type="component" value="Unassembled WGS sequence"/>
</dbReference>
<dbReference type="InterPro" id="IPR036182">
    <property type="entry name" value="PCuAC_sf"/>
</dbReference>
<accession>A0A316G6G1</accession>
<evidence type="ECO:0000256" key="1">
    <source>
        <dbReference type="SAM" id="SignalP"/>
    </source>
</evidence>
<feature type="chain" id="PRO_5016244450" description="Copper(I)-binding protein" evidence="1">
    <location>
        <begin position="23"/>
        <end position="162"/>
    </location>
</feature>
<evidence type="ECO:0000313" key="3">
    <source>
        <dbReference type="Proteomes" id="UP000245390"/>
    </source>
</evidence>
<proteinExistence type="predicted"/>
<dbReference type="Pfam" id="PF04314">
    <property type="entry name" value="PCuAC"/>
    <property type="match status" value="1"/>
</dbReference>
<protein>
    <recommendedName>
        <fullName evidence="4">Copper(I)-binding protein</fullName>
    </recommendedName>
</protein>
<gene>
    <name evidence="2" type="ORF">C8D95_10459</name>
</gene>
<keyword evidence="1" id="KW-0732">Signal</keyword>
<dbReference type="InterPro" id="IPR058248">
    <property type="entry name" value="Lxx211020-like"/>
</dbReference>
<evidence type="ECO:0008006" key="4">
    <source>
        <dbReference type="Google" id="ProtNLM"/>
    </source>
</evidence>
<organism evidence="2 3">
    <name type="scientific">Silicimonas algicola</name>
    <dbReference type="NCBI Taxonomy" id="1826607"/>
    <lineage>
        <taxon>Bacteria</taxon>
        <taxon>Pseudomonadati</taxon>
        <taxon>Pseudomonadota</taxon>
        <taxon>Alphaproteobacteria</taxon>
        <taxon>Rhodobacterales</taxon>
        <taxon>Paracoccaceae</taxon>
    </lineage>
</organism>
<dbReference type="SUPFAM" id="SSF110087">
    <property type="entry name" value="DR1885-like metal-binding protein"/>
    <property type="match status" value="1"/>
</dbReference>
<comment type="caution">
    <text evidence="2">The sequence shown here is derived from an EMBL/GenBank/DDBJ whole genome shotgun (WGS) entry which is preliminary data.</text>
</comment>
<feature type="signal peptide" evidence="1">
    <location>
        <begin position="1"/>
        <end position="22"/>
    </location>
</feature>
<dbReference type="KEGG" id="salo:EF888_20585"/>
<sequence>MPFKWIPTLAAALMLAAAPTFAQDDTTLGSLTISAAMARATPPHAPVGGGFLTITNGGDEDDRLVAASTPIAGRVEIHEMKMDGDVMRMRPVTDGLPIPAGQTVVLEPGGYHLMLMELTDALTEGDTFELSLTFEKAGEVTVTVDIGPRGMSGAHGMRHSDG</sequence>
<dbReference type="PANTHER" id="PTHR36302">
    <property type="entry name" value="BLR7088 PROTEIN"/>
    <property type="match status" value="1"/>
</dbReference>
<dbReference type="Gene3D" id="2.60.40.1890">
    <property type="entry name" value="PCu(A)C copper chaperone"/>
    <property type="match status" value="1"/>
</dbReference>